<dbReference type="SUPFAM" id="SSF52788">
    <property type="entry name" value="Phosphotyrosine protein phosphatases I"/>
    <property type="match status" value="1"/>
</dbReference>
<feature type="active site" evidence="6">
    <location>
        <position position="14"/>
    </location>
</feature>
<evidence type="ECO:0000256" key="5">
    <source>
        <dbReference type="ARBA" id="ARBA00051722"/>
    </source>
</evidence>
<keyword evidence="4" id="KW-0904">Protein phosphatase</keyword>
<dbReference type="GO" id="GO:0004725">
    <property type="term" value="F:protein tyrosine phosphatase activity"/>
    <property type="evidence" value="ECO:0007669"/>
    <property type="project" value="UniProtKB-EC"/>
</dbReference>
<accession>A0A1G9B8N9</accession>
<evidence type="ECO:0000259" key="7">
    <source>
        <dbReference type="SMART" id="SM00226"/>
    </source>
</evidence>
<dbReference type="OrthoDB" id="9784339at2"/>
<dbReference type="PRINTS" id="PR00719">
    <property type="entry name" value="LMWPTPASE"/>
</dbReference>
<dbReference type="AlphaFoldDB" id="A0A1G9B8N9"/>
<dbReference type="CDD" id="cd16343">
    <property type="entry name" value="LMWPTP"/>
    <property type="match status" value="1"/>
</dbReference>
<evidence type="ECO:0000256" key="4">
    <source>
        <dbReference type="ARBA" id="ARBA00022912"/>
    </source>
</evidence>
<dbReference type="InterPro" id="IPR036196">
    <property type="entry name" value="Ptyr_pPase_sf"/>
</dbReference>
<dbReference type="RefSeq" id="WP_093215484.1">
    <property type="nucleotide sequence ID" value="NZ_FNFL01000005.1"/>
</dbReference>
<dbReference type="Pfam" id="PF01451">
    <property type="entry name" value="LMWPc"/>
    <property type="match status" value="1"/>
</dbReference>
<keyword evidence="3" id="KW-0378">Hydrolase</keyword>
<evidence type="ECO:0000256" key="2">
    <source>
        <dbReference type="ARBA" id="ARBA00013064"/>
    </source>
</evidence>
<dbReference type="EC" id="3.1.3.48" evidence="2"/>
<dbReference type="STRING" id="407036.SAMN05216243_2844"/>
<proteinExistence type="inferred from homology"/>
<evidence type="ECO:0000313" key="9">
    <source>
        <dbReference type="Proteomes" id="UP000198694"/>
    </source>
</evidence>
<dbReference type="SMART" id="SM00226">
    <property type="entry name" value="LMWPc"/>
    <property type="match status" value="1"/>
</dbReference>
<dbReference type="PANTHER" id="PTHR11717">
    <property type="entry name" value="LOW MOLECULAR WEIGHT PROTEIN TYROSINE PHOSPHATASE"/>
    <property type="match status" value="1"/>
</dbReference>
<dbReference type="EMBL" id="FNFL01000005">
    <property type="protein sequence ID" value="SDK35225.1"/>
    <property type="molecule type" value="Genomic_DNA"/>
</dbReference>
<evidence type="ECO:0000256" key="6">
    <source>
        <dbReference type="PIRSR" id="PIRSR617867-1"/>
    </source>
</evidence>
<comment type="catalytic activity">
    <reaction evidence="5">
        <text>O-phospho-L-tyrosyl-[protein] + H2O = L-tyrosyl-[protein] + phosphate</text>
        <dbReference type="Rhea" id="RHEA:10684"/>
        <dbReference type="Rhea" id="RHEA-COMP:10136"/>
        <dbReference type="Rhea" id="RHEA-COMP:20101"/>
        <dbReference type="ChEBI" id="CHEBI:15377"/>
        <dbReference type="ChEBI" id="CHEBI:43474"/>
        <dbReference type="ChEBI" id="CHEBI:46858"/>
        <dbReference type="ChEBI" id="CHEBI:61978"/>
        <dbReference type="EC" id="3.1.3.48"/>
    </reaction>
</comment>
<organism evidence="8 9">
    <name type="scientific">Sediminibacillus albus</name>
    <dbReference type="NCBI Taxonomy" id="407036"/>
    <lineage>
        <taxon>Bacteria</taxon>
        <taxon>Bacillati</taxon>
        <taxon>Bacillota</taxon>
        <taxon>Bacilli</taxon>
        <taxon>Bacillales</taxon>
        <taxon>Bacillaceae</taxon>
        <taxon>Sediminibacillus</taxon>
    </lineage>
</organism>
<dbReference type="PANTHER" id="PTHR11717:SF7">
    <property type="entry name" value="LOW MOLECULAR WEIGHT PHOSPHOTYROSINE PROTEIN PHOSPHATASE"/>
    <property type="match status" value="1"/>
</dbReference>
<evidence type="ECO:0000256" key="3">
    <source>
        <dbReference type="ARBA" id="ARBA00022801"/>
    </source>
</evidence>
<protein>
    <recommendedName>
        <fullName evidence="2">protein-tyrosine-phosphatase</fullName>
        <ecNumber evidence="2">3.1.3.48</ecNumber>
    </recommendedName>
</protein>
<comment type="similarity">
    <text evidence="1">Belongs to the low molecular weight phosphotyrosine protein phosphatase family.</text>
</comment>
<feature type="domain" description="Phosphotyrosine protein phosphatase I" evidence="7">
    <location>
        <begin position="2"/>
        <end position="149"/>
    </location>
</feature>
<sequence>MIKVLFVCLGNICRSPMAEGVFRDKVVKEGLQHQITADSAGIGNWHSGKLPHEGTREILDQMAISYADITARQVRAQDWEDFTYIIAMDENNLSDLSLIREAPEGVTIARLMDFVMDPREANIPDPYFTGNFDYVYELVDLGCQQLLDKIKSDHHLPTRSGLNE</sequence>
<evidence type="ECO:0000313" key="8">
    <source>
        <dbReference type="EMBL" id="SDK35225.1"/>
    </source>
</evidence>
<reference evidence="8 9" key="1">
    <citation type="submission" date="2016-10" db="EMBL/GenBank/DDBJ databases">
        <authorList>
            <person name="de Groot N.N."/>
        </authorList>
    </citation>
    <scope>NUCLEOTIDE SEQUENCE [LARGE SCALE GENOMIC DNA]</scope>
    <source>
        <strain evidence="8 9">CGMCC 1.6502</strain>
    </source>
</reference>
<feature type="active site" description="Proton donor" evidence="6">
    <location>
        <position position="125"/>
    </location>
</feature>
<dbReference type="Proteomes" id="UP000198694">
    <property type="component" value="Unassembled WGS sequence"/>
</dbReference>
<name>A0A1G9B8N9_9BACI</name>
<gene>
    <name evidence="8" type="ORF">SAMN05216243_2844</name>
</gene>
<dbReference type="Gene3D" id="3.40.50.2300">
    <property type="match status" value="1"/>
</dbReference>
<dbReference type="InterPro" id="IPR017867">
    <property type="entry name" value="Tyr_phospatase_low_mol_wt"/>
</dbReference>
<dbReference type="FunFam" id="3.40.50.2300:FF:000113">
    <property type="entry name" value="Low molecular weight protein-tyrosine-phosphatase"/>
    <property type="match status" value="1"/>
</dbReference>
<feature type="active site" description="Nucleophile" evidence="6">
    <location>
        <position position="8"/>
    </location>
</feature>
<dbReference type="InterPro" id="IPR050438">
    <property type="entry name" value="LMW_PTPase"/>
</dbReference>
<evidence type="ECO:0000256" key="1">
    <source>
        <dbReference type="ARBA" id="ARBA00011063"/>
    </source>
</evidence>
<keyword evidence="9" id="KW-1185">Reference proteome</keyword>
<dbReference type="InterPro" id="IPR023485">
    <property type="entry name" value="Ptyr_pPase"/>
</dbReference>